<reference evidence="1 2" key="1">
    <citation type="submission" date="2020-06" db="EMBL/GenBank/DDBJ databases">
        <authorList>
            <person name="Qiu C."/>
            <person name="Liu Z."/>
        </authorList>
    </citation>
    <scope>NUCLEOTIDE SEQUENCE [LARGE SCALE GENOMIC DNA]</scope>
    <source>
        <strain evidence="1 2">EM 1</strain>
    </source>
</reference>
<dbReference type="Proteomes" id="UP000588051">
    <property type="component" value="Unassembled WGS sequence"/>
</dbReference>
<gene>
    <name evidence="1" type="ORF">HV832_16655</name>
</gene>
<dbReference type="AlphaFoldDB" id="A0A850QRK8"/>
<evidence type="ECO:0000313" key="1">
    <source>
        <dbReference type="EMBL" id="NVO79450.1"/>
    </source>
</evidence>
<name>A0A850QRK8_9BURK</name>
<dbReference type="RefSeq" id="WP_176805147.1">
    <property type="nucleotide sequence ID" value="NZ_JABXYJ010000015.1"/>
</dbReference>
<keyword evidence="2" id="KW-1185">Reference proteome</keyword>
<evidence type="ECO:0000313" key="2">
    <source>
        <dbReference type="Proteomes" id="UP000588051"/>
    </source>
</evidence>
<accession>A0A850QRK8</accession>
<comment type="caution">
    <text evidence="1">The sequence shown here is derived from an EMBL/GenBank/DDBJ whole genome shotgun (WGS) entry which is preliminary data.</text>
</comment>
<dbReference type="EMBL" id="JABXYJ010000015">
    <property type="protein sequence ID" value="NVO79450.1"/>
    <property type="molecule type" value="Genomic_DNA"/>
</dbReference>
<proteinExistence type="predicted"/>
<protein>
    <submittedName>
        <fullName evidence="1">Uncharacterized protein</fullName>
    </submittedName>
</protein>
<sequence length="113" mass="12823">MGLMTSLFFEVIMKVTYQAAARVNTTLIKMERAADAFSNTPELYRKEFWDFVLVQASNPNYAQTVLEEMDALGKEGVSVSKFVSFNMVNAMAVARHTLRNQEILKHSKDGIIR</sequence>
<organism evidence="1 2">
    <name type="scientific">Undibacterium oligocarboniphilum</name>
    <dbReference type="NCBI Taxonomy" id="666702"/>
    <lineage>
        <taxon>Bacteria</taxon>
        <taxon>Pseudomonadati</taxon>
        <taxon>Pseudomonadota</taxon>
        <taxon>Betaproteobacteria</taxon>
        <taxon>Burkholderiales</taxon>
        <taxon>Oxalobacteraceae</taxon>
        <taxon>Undibacterium</taxon>
    </lineage>
</organism>